<dbReference type="EMBL" id="PVTF01000005">
    <property type="protein sequence ID" value="PRY41614.1"/>
    <property type="molecule type" value="Genomic_DNA"/>
</dbReference>
<keyword evidence="5 7" id="KW-0408">Iron</keyword>
<keyword evidence="10" id="KW-1185">Reference proteome</keyword>
<dbReference type="InterPro" id="IPR001128">
    <property type="entry name" value="Cyt_P450"/>
</dbReference>
<organism evidence="9 10">
    <name type="scientific">Umezawaea tangerina</name>
    <dbReference type="NCBI Taxonomy" id="84725"/>
    <lineage>
        <taxon>Bacteria</taxon>
        <taxon>Bacillati</taxon>
        <taxon>Actinomycetota</taxon>
        <taxon>Actinomycetes</taxon>
        <taxon>Pseudonocardiales</taxon>
        <taxon>Pseudonocardiaceae</taxon>
        <taxon>Umezawaea</taxon>
    </lineage>
</organism>
<dbReference type="GO" id="GO:0006707">
    <property type="term" value="P:cholesterol catabolic process"/>
    <property type="evidence" value="ECO:0007669"/>
    <property type="project" value="TreeGrafter"/>
</dbReference>
<reference evidence="9 10" key="1">
    <citation type="submission" date="2018-03" db="EMBL/GenBank/DDBJ databases">
        <title>Genomic Encyclopedia of Archaeal and Bacterial Type Strains, Phase II (KMG-II): from individual species to whole genera.</title>
        <authorList>
            <person name="Goeker M."/>
        </authorList>
    </citation>
    <scope>NUCLEOTIDE SEQUENCE [LARGE SCALE GENOMIC DNA]</scope>
    <source>
        <strain evidence="9 10">DSM 44720</strain>
    </source>
</reference>
<keyword evidence="3 7" id="KW-0479">Metal-binding</keyword>
<dbReference type="PROSITE" id="PS00086">
    <property type="entry name" value="CYTOCHROME_P450"/>
    <property type="match status" value="1"/>
</dbReference>
<dbReference type="GO" id="GO:0020037">
    <property type="term" value="F:heme binding"/>
    <property type="evidence" value="ECO:0007669"/>
    <property type="project" value="InterPro"/>
</dbReference>
<dbReference type="Pfam" id="PF00067">
    <property type="entry name" value="p450"/>
    <property type="match status" value="1"/>
</dbReference>
<name>A0A2T0T7J3_9PSEU</name>
<dbReference type="PRINTS" id="PR00385">
    <property type="entry name" value="P450"/>
</dbReference>
<dbReference type="GO" id="GO:0036199">
    <property type="term" value="F:cholest-4-en-3-one 26-monooxygenase activity"/>
    <property type="evidence" value="ECO:0007669"/>
    <property type="project" value="TreeGrafter"/>
</dbReference>
<dbReference type="Proteomes" id="UP000239494">
    <property type="component" value="Unassembled WGS sequence"/>
</dbReference>
<evidence type="ECO:0000256" key="8">
    <source>
        <dbReference type="SAM" id="MobiDB-lite"/>
    </source>
</evidence>
<evidence type="ECO:0000313" key="9">
    <source>
        <dbReference type="EMBL" id="PRY41614.1"/>
    </source>
</evidence>
<dbReference type="OrthoDB" id="5241086at2"/>
<dbReference type="InterPro" id="IPR036396">
    <property type="entry name" value="Cyt_P450_sf"/>
</dbReference>
<dbReference type="InterPro" id="IPR017972">
    <property type="entry name" value="Cyt_P450_CS"/>
</dbReference>
<keyword evidence="2 7" id="KW-0349">Heme</keyword>
<gene>
    <name evidence="9" type="ORF">CLV43_105372</name>
</gene>
<dbReference type="PRINTS" id="PR00359">
    <property type="entry name" value="BP450"/>
</dbReference>
<sequence length="408" mass="44264">MHDRPRPSATQLSTMDLSDPRTHAGNDLTEAWRELRADRPVHWHAPSGGRKGFWVLSRYDAVLALHRDDRFTSRHGNVLDTLLAGGDSGAGSMLPVTDGPRHAALRRLLLKAFTPRALAAIGDQVRKTTRGLLDDALAAGTVDFALDVAAHIPLATICDLLGVPEEDRRFILEQTKQALGSEDGGHSADDSWLAKNEILLYFAELAAQRRDVPHSDVVSLLATAQVDGVDLGDADVVLNCYSLILGGDETTRLTMTGGVLALVEHPDQWRALRAGDVGLDDAVEEVLRWTTATTHLGRTALVDTEVDGVRIAAGDVVTGWTSSANRDERVFADPDRLDLGRKPNRHLAFGHGPHFCLGAHLARVEIGVLLDELRSSVRSVRQVGTPKYFHSNFLSGVSSLPVALEAIR</sequence>
<accession>A0A2T0T7J3</accession>
<dbReference type="SUPFAM" id="SSF48264">
    <property type="entry name" value="Cytochrome P450"/>
    <property type="match status" value="1"/>
</dbReference>
<evidence type="ECO:0000256" key="3">
    <source>
        <dbReference type="ARBA" id="ARBA00022723"/>
    </source>
</evidence>
<dbReference type="PANTHER" id="PTHR46696">
    <property type="entry name" value="P450, PUTATIVE (EUROFUNG)-RELATED"/>
    <property type="match status" value="1"/>
</dbReference>
<evidence type="ECO:0000256" key="4">
    <source>
        <dbReference type="ARBA" id="ARBA00023002"/>
    </source>
</evidence>
<dbReference type="InterPro" id="IPR002397">
    <property type="entry name" value="Cyt_P450_B"/>
</dbReference>
<dbReference type="AlphaFoldDB" id="A0A2T0T7J3"/>
<dbReference type="PANTHER" id="PTHR46696:SF4">
    <property type="entry name" value="BIOTIN BIOSYNTHESIS CYTOCHROME P450"/>
    <property type="match status" value="1"/>
</dbReference>
<keyword evidence="4 7" id="KW-0560">Oxidoreductase</keyword>
<evidence type="ECO:0000256" key="7">
    <source>
        <dbReference type="RuleBase" id="RU000461"/>
    </source>
</evidence>
<dbReference type="FunFam" id="1.10.630.10:FF:000018">
    <property type="entry name" value="Cytochrome P450 monooxygenase"/>
    <property type="match status" value="1"/>
</dbReference>
<dbReference type="GO" id="GO:0008395">
    <property type="term" value="F:steroid hydroxylase activity"/>
    <property type="evidence" value="ECO:0007669"/>
    <property type="project" value="TreeGrafter"/>
</dbReference>
<keyword evidence="6 7" id="KW-0503">Monooxygenase</keyword>
<protein>
    <submittedName>
        <fullName evidence="9">Cytochrome P450</fullName>
    </submittedName>
</protein>
<dbReference type="CDD" id="cd11033">
    <property type="entry name" value="CYP142-like"/>
    <property type="match status" value="1"/>
</dbReference>
<evidence type="ECO:0000256" key="2">
    <source>
        <dbReference type="ARBA" id="ARBA00022617"/>
    </source>
</evidence>
<dbReference type="GO" id="GO:0005506">
    <property type="term" value="F:iron ion binding"/>
    <property type="evidence" value="ECO:0007669"/>
    <property type="project" value="InterPro"/>
</dbReference>
<proteinExistence type="inferred from homology"/>
<feature type="region of interest" description="Disordered" evidence="8">
    <location>
        <begin position="1"/>
        <end position="24"/>
    </location>
</feature>
<dbReference type="Gene3D" id="1.10.630.10">
    <property type="entry name" value="Cytochrome P450"/>
    <property type="match status" value="1"/>
</dbReference>
<evidence type="ECO:0000256" key="1">
    <source>
        <dbReference type="ARBA" id="ARBA00010617"/>
    </source>
</evidence>
<evidence type="ECO:0000313" key="10">
    <source>
        <dbReference type="Proteomes" id="UP000239494"/>
    </source>
</evidence>
<evidence type="ECO:0000256" key="5">
    <source>
        <dbReference type="ARBA" id="ARBA00023004"/>
    </source>
</evidence>
<comment type="caution">
    <text evidence="9">The sequence shown here is derived from an EMBL/GenBank/DDBJ whole genome shotgun (WGS) entry which is preliminary data.</text>
</comment>
<evidence type="ECO:0000256" key="6">
    <source>
        <dbReference type="ARBA" id="ARBA00023033"/>
    </source>
</evidence>
<comment type="similarity">
    <text evidence="1 7">Belongs to the cytochrome P450 family.</text>
</comment>